<gene>
    <name evidence="2" type="ORF">BaRGS_00003602</name>
</gene>
<feature type="domain" description="BTB" evidence="1">
    <location>
        <begin position="21"/>
        <end position="80"/>
    </location>
</feature>
<dbReference type="Proteomes" id="UP001519460">
    <property type="component" value="Unassembled WGS sequence"/>
</dbReference>
<dbReference type="AlphaFoldDB" id="A0ABD0M1C8"/>
<name>A0ABD0M1C8_9CAEN</name>
<keyword evidence="3" id="KW-1185">Reference proteome</keyword>
<dbReference type="PANTHER" id="PTHR22744:SF17">
    <property type="entry name" value="BTB DOMAIN-CONTAINING PROTEIN"/>
    <property type="match status" value="1"/>
</dbReference>
<dbReference type="Gene3D" id="3.30.710.10">
    <property type="entry name" value="Potassium Channel Kv1.1, Chain A"/>
    <property type="match status" value="1"/>
</dbReference>
<comment type="caution">
    <text evidence="2">The sequence shown here is derived from an EMBL/GenBank/DDBJ whole genome shotgun (WGS) entry which is preliminary data.</text>
</comment>
<dbReference type="Pfam" id="PF00651">
    <property type="entry name" value="BTB"/>
    <property type="match status" value="1"/>
</dbReference>
<dbReference type="PROSITE" id="PS50097">
    <property type="entry name" value="BTB"/>
    <property type="match status" value="1"/>
</dbReference>
<organism evidence="2 3">
    <name type="scientific">Batillaria attramentaria</name>
    <dbReference type="NCBI Taxonomy" id="370345"/>
    <lineage>
        <taxon>Eukaryota</taxon>
        <taxon>Metazoa</taxon>
        <taxon>Spiralia</taxon>
        <taxon>Lophotrochozoa</taxon>
        <taxon>Mollusca</taxon>
        <taxon>Gastropoda</taxon>
        <taxon>Caenogastropoda</taxon>
        <taxon>Sorbeoconcha</taxon>
        <taxon>Cerithioidea</taxon>
        <taxon>Batillariidae</taxon>
        <taxon>Batillaria</taxon>
    </lineage>
</organism>
<dbReference type="InterPro" id="IPR000210">
    <property type="entry name" value="BTB/POZ_dom"/>
</dbReference>
<dbReference type="InterPro" id="IPR011333">
    <property type="entry name" value="SKP1/BTB/POZ_sf"/>
</dbReference>
<dbReference type="EMBL" id="JACVVK020000012">
    <property type="protein sequence ID" value="KAK7505032.1"/>
    <property type="molecule type" value="Genomic_DNA"/>
</dbReference>
<proteinExistence type="predicted"/>
<dbReference type="SUPFAM" id="SSF54695">
    <property type="entry name" value="POZ domain"/>
    <property type="match status" value="1"/>
</dbReference>
<dbReference type="PANTHER" id="PTHR22744">
    <property type="entry name" value="HELIX LOOP HELIX PROTEIN 21-RELATED"/>
    <property type="match status" value="1"/>
</dbReference>
<evidence type="ECO:0000313" key="3">
    <source>
        <dbReference type="Proteomes" id="UP001519460"/>
    </source>
</evidence>
<evidence type="ECO:0000313" key="2">
    <source>
        <dbReference type="EMBL" id="KAK7505032.1"/>
    </source>
</evidence>
<dbReference type="SMART" id="SM00225">
    <property type="entry name" value="BTB"/>
    <property type="match status" value="1"/>
</dbReference>
<accession>A0ABD0M1C8</accession>
<evidence type="ECO:0000259" key="1">
    <source>
        <dbReference type="PROSITE" id="PS50097"/>
    </source>
</evidence>
<reference evidence="2 3" key="1">
    <citation type="journal article" date="2023" name="Sci. Data">
        <title>Genome assembly of the Korean intertidal mud-creeper Batillaria attramentaria.</title>
        <authorList>
            <person name="Patra A.K."/>
            <person name="Ho P.T."/>
            <person name="Jun S."/>
            <person name="Lee S.J."/>
            <person name="Kim Y."/>
            <person name="Won Y.J."/>
        </authorList>
    </citation>
    <scope>NUCLEOTIDE SEQUENCE [LARGE SCALE GENOMIC DNA]</scope>
    <source>
        <strain evidence="2">Wonlab-2016</strain>
    </source>
</reference>
<protein>
    <recommendedName>
        <fullName evidence="1">BTB domain-containing protein</fullName>
    </recommendedName>
</protein>
<sequence length="235" mass="27317">MAEEQQPKAVPVLFATPDDMTDVIFVVEDRKLYFNKTILMMCSPVFKSMFTSSFKEKEAKEIPLPDKKYGDVVVFFEQIHPMFTQQPITDTTLAQILPLADEYQVKPVLQKCGQYLLAQIKGVSSSSLTTDKVLFYLWLCEKHLQEHRDTFLHLAARRKSRELQTSCNYELLPQTTMLELITTRCLKLDDFIFTEGSRTRYSSDLFDRLRHVCRHFVCSECNNSLTSGLEKYLNK</sequence>